<dbReference type="EMBL" id="RJKE01000001">
    <property type="protein sequence ID" value="ROO89890.1"/>
    <property type="molecule type" value="Genomic_DNA"/>
</dbReference>
<proteinExistence type="predicted"/>
<keyword evidence="1" id="KW-1133">Transmembrane helix</keyword>
<feature type="transmembrane region" description="Helical" evidence="1">
    <location>
        <begin position="215"/>
        <end position="232"/>
    </location>
</feature>
<keyword evidence="1" id="KW-0812">Transmembrane</keyword>
<accession>A0A3N1D8N8</accession>
<dbReference type="Proteomes" id="UP000272400">
    <property type="component" value="Unassembled WGS sequence"/>
</dbReference>
<name>A0A3N1D8N8_9ACTN</name>
<sequence>MTEVLTRFDDLGDDLPDGLVPDETELPEGLPGLLASAVDPLEVTAALEAEGFGDRAAHRYGFDDVFTLAQRLYDTSVRRPPRPISHDNPWAAEGPLWKTALRYLLRGVLFGLPGLGYVAAGPLLGQRSGGLVLTLSLVLCWPVSQGVAAIAYSRTDGARRRILALGVLVGTPLLSLVAAALGIAVGSGPAIIAVACAQSFYLLAATAALVMGAELWLLVCLLPGTAVTLAGLAWQFQVFGWALTGLSVAALALERTRGGEDPGVSWVMAARAVPYAAFGLLAGGLLTFTIVAAYGGYGAPAPATSAAMVALSVAMGPAEWLLTAFRARGHGLLHTSGTPRAFAAGARSAFGDLLARFLLALALLLGTAIGIAGPTSGEGRVFVCFLLLGGALVVALMLQSFGRTAAPVGLCAGALLAETAVLMTAAPDPGAVQLHGAVLLFTALLAYAVVVLGRTTTHR</sequence>
<feature type="transmembrane region" description="Helical" evidence="1">
    <location>
        <begin position="130"/>
        <end position="150"/>
    </location>
</feature>
<reference evidence="2 3" key="1">
    <citation type="submission" date="2018-11" db="EMBL/GenBank/DDBJ databases">
        <title>Sequencing the genomes of 1000 actinobacteria strains.</title>
        <authorList>
            <person name="Klenk H.-P."/>
        </authorList>
    </citation>
    <scope>NUCLEOTIDE SEQUENCE [LARGE SCALE GENOMIC DNA]</scope>
    <source>
        <strain evidence="2 3">DSM 44254</strain>
    </source>
</reference>
<dbReference type="OrthoDB" id="4339140at2"/>
<feature type="transmembrane region" description="Helical" evidence="1">
    <location>
        <begin position="190"/>
        <end position="210"/>
    </location>
</feature>
<keyword evidence="3" id="KW-1185">Reference proteome</keyword>
<feature type="transmembrane region" description="Helical" evidence="1">
    <location>
        <begin position="379"/>
        <end position="398"/>
    </location>
</feature>
<feature type="transmembrane region" description="Helical" evidence="1">
    <location>
        <begin position="405"/>
        <end position="426"/>
    </location>
</feature>
<evidence type="ECO:0000256" key="1">
    <source>
        <dbReference type="SAM" id="Phobius"/>
    </source>
</evidence>
<evidence type="ECO:0000313" key="3">
    <source>
        <dbReference type="Proteomes" id="UP000272400"/>
    </source>
</evidence>
<evidence type="ECO:0000313" key="2">
    <source>
        <dbReference type="EMBL" id="ROO89890.1"/>
    </source>
</evidence>
<feature type="transmembrane region" description="Helical" evidence="1">
    <location>
        <begin position="162"/>
        <end position="184"/>
    </location>
</feature>
<feature type="transmembrane region" description="Helical" evidence="1">
    <location>
        <begin position="432"/>
        <end position="453"/>
    </location>
</feature>
<keyword evidence="1" id="KW-0472">Membrane</keyword>
<feature type="transmembrane region" description="Helical" evidence="1">
    <location>
        <begin position="353"/>
        <end position="373"/>
    </location>
</feature>
<dbReference type="AlphaFoldDB" id="A0A3N1D8N8"/>
<feature type="transmembrane region" description="Helical" evidence="1">
    <location>
        <begin position="275"/>
        <end position="297"/>
    </location>
</feature>
<organism evidence="2 3">
    <name type="scientific">Actinocorallia herbida</name>
    <dbReference type="NCBI Taxonomy" id="58109"/>
    <lineage>
        <taxon>Bacteria</taxon>
        <taxon>Bacillati</taxon>
        <taxon>Actinomycetota</taxon>
        <taxon>Actinomycetes</taxon>
        <taxon>Streptosporangiales</taxon>
        <taxon>Thermomonosporaceae</taxon>
        <taxon>Actinocorallia</taxon>
    </lineage>
</organism>
<gene>
    <name evidence="2" type="ORF">EDD29_7600</name>
</gene>
<comment type="caution">
    <text evidence="2">The sequence shown here is derived from an EMBL/GenBank/DDBJ whole genome shotgun (WGS) entry which is preliminary data.</text>
</comment>
<dbReference type="RefSeq" id="WP_123668915.1">
    <property type="nucleotide sequence ID" value="NZ_RJKE01000001.1"/>
</dbReference>
<feature type="transmembrane region" description="Helical" evidence="1">
    <location>
        <begin position="103"/>
        <end position="124"/>
    </location>
</feature>
<protein>
    <submittedName>
        <fullName evidence="2">Uncharacterized protein</fullName>
    </submittedName>
</protein>